<dbReference type="HOGENOM" id="CLU_106710_0_1_4"/>
<dbReference type="OrthoDB" id="9807740at2"/>
<evidence type="ECO:0000256" key="5">
    <source>
        <dbReference type="ARBA" id="ARBA00022801"/>
    </source>
</evidence>
<evidence type="ECO:0000256" key="6">
    <source>
        <dbReference type="ARBA" id="ARBA00022833"/>
    </source>
</evidence>
<keyword evidence="3 7" id="KW-0479">Metal-binding</keyword>
<dbReference type="PROSITE" id="PS01306">
    <property type="entry name" value="UPF0054"/>
    <property type="match status" value="1"/>
</dbReference>
<dbReference type="GO" id="GO:0006364">
    <property type="term" value="P:rRNA processing"/>
    <property type="evidence" value="ECO:0007669"/>
    <property type="project" value="UniProtKB-UniRule"/>
</dbReference>
<keyword evidence="7" id="KW-0698">rRNA processing</keyword>
<dbReference type="Pfam" id="PF02130">
    <property type="entry name" value="YbeY"/>
    <property type="match status" value="1"/>
</dbReference>
<dbReference type="EMBL" id="AFAY01000004">
    <property type="protein sequence ID" value="EGF12037.1"/>
    <property type="molecule type" value="Genomic_DNA"/>
</dbReference>
<feature type="binding site" evidence="7">
    <location>
        <position position="138"/>
    </location>
    <ligand>
        <name>Zn(2+)</name>
        <dbReference type="ChEBI" id="CHEBI:29105"/>
        <note>catalytic</note>
    </ligand>
</feature>
<keyword evidence="4 7" id="KW-0255">Endonuclease</keyword>
<accession>F2B969</accession>
<gene>
    <name evidence="7" type="primary">ybeY</name>
    <name evidence="8" type="ORF">HMPREF9123_0243</name>
</gene>
<dbReference type="Gene3D" id="3.40.390.30">
    <property type="entry name" value="Metalloproteases ('zincins'), catalytic domain"/>
    <property type="match status" value="1"/>
</dbReference>
<dbReference type="InterPro" id="IPR020549">
    <property type="entry name" value="YbeY_CS"/>
</dbReference>
<keyword evidence="9" id="KW-1185">Reference proteome</keyword>
<evidence type="ECO:0000256" key="1">
    <source>
        <dbReference type="ARBA" id="ARBA00010875"/>
    </source>
</evidence>
<comment type="function">
    <text evidence="7">Single strand-specific metallo-endoribonuclease involved in late-stage 70S ribosome quality control and in maturation of the 3' terminus of the 16S rRNA.</text>
</comment>
<evidence type="ECO:0000256" key="2">
    <source>
        <dbReference type="ARBA" id="ARBA00022722"/>
    </source>
</evidence>
<keyword evidence="7" id="KW-0690">Ribosome biogenesis</keyword>
<dbReference type="STRING" id="267212.GCA_001063965_00030"/>
<dbReference type="PANTHER" id="PTHR46986">
    <property type="entry name" value="ENDORIBONUCLEASE YBEY, CHLOROPLASTIC"/>
    <property type="match status" value="1"/>
</dbReference>
<evidence type="ECO:0000256" key="7">
    <source>
        <dbReference type="HAMAP-Rule" id="MF_00009"/>
    </source>
</evidence>
<reference evidence="8 9" key="1">
    <citation type="submission" date="2011-02" db="EMBL/GenBank/DDBJ databases">
        <authorList>
            <person name="Muzny D."/>
            <person name="Qin X."/>
            <person name="Deng J."/>
            <person name="Jiang H."/>
            <person name="Liu Y."/>
            <person name="Qu J."/>
            <person name="Song X.-Z."/>
            <person name="Zhang L."/>
            <person name="Thornton R."/>
            <person name="Coyle M."/>
            <person name="Francisco L."/>
            <person name="Jackson L."/>
            <person name="Javaid M."/>
            <person name="Korchina V."/>
            <person name="Kovar C."/>
            <person name="Mata R."/>
            <person name="Mathew T."/>
            <person name="Ngo R."/>
            <person name="Nguyen L."/>
            <person name="Nguyen N."/>
            <person name="Okwuonu G."/>
            <person name="Ongeri F."/>
            <person name="Pham C."/>
            <person name="Simmons D."/>
            <person name="Wilczek-Boney K."/>
            <person name="Hale W."/>
            <person name="Jakkamsetti A."/>
            <person name="Pham P."/>
            <person name="Ruth R."/>
            <person name="San Lucas F."/>
            <person name="Warren J."/>
            <person name="Zhang J."/>
            <person name="Zhao Z."/>
            <person name="Zhou C."/>
            <person name="Zhu D."/>
            <person name="Lee S."/>
            <person name="Bess C."/>
            <person name="Blankenburg K."/>
            <person name="Forbes L."/>
            <person name="Fu Q."/>
            <person name="Gubbala S."/>
            <person name="Hirani K."/>
            <person name="Jayaseelan J.C."/>
            <person name="Lara F."/>
            <person name="Munidasa M."/>
            <person name="Palculict T."/>
            <person name="Patil S."/>
            <person name="Pu L.-L."/>
            <person name="Saada N."/>
            <person name="Tang L."/>
            <person name="Weissenberger G."/>
            <person name="Zhu Y."/>
            <person name="Hemphill L."/>
            <person name="Shang Y."/>
            <person name="Youmans B."/>
            <person name="Ayvaz T."/>
            <person name="Ross M."/>
            <person name="Santibanez J."/>
            <person name="Aqrawi P."/>
            <person name="Gross S."/>
            <person name="Joshi V."/>
            <person name="Fowler G."/>
            <person name="Nazareth L."/>
            <person name="Reid J."/>
            <person name="Worley K."/>
            <person name="Petrosino J."/>
            <person name="Highlander S."/>
            <person name="Gibbs R."/>
        </authorList>
    </citation>
    <scope>NUCLEOTIDE SEQUENCE [LARGE SCALE GENOMIC DNA]</scope>
    <source>
        <strain evidence="8 9">ATCC BAA-1200</strain>
    </source>
</reference>
<dbReference type="InterPro" id="IPR023091">
    <property type="entry name" value="MetalPrtase_cat_dom_sf_prd"/>
</dbReference>
<keyword evidence="5 7" id="KW-0378">Hydrolase</keyword>
<evidence type="ECO:0000313" key="9">
    <source>
        <dbReference type="Proteomes" id="UP000004105"/>
    </source>
</evidence>
<keyword evidence="2 7" id="KW-0540">Nuclease</keyword>
<keyword evidence="7" id="KW-0963">Cytoplasm</keyword>
<dbReference type="SUPFAM" id="SSF55486">
    <property type="entry name" value="Metalloproteases ('zincins'), catalytic domain"/>
    <property type="match status" value="1"/>
</dbReference>
<comment type="cofactor">
    <cofactor evidence="7">
        <name>Zn(2+)</name>
        <dbReference type="ChEBI" id="CHEBI:29105"/>
    </cofactor>
    <text evidence="7">Binds 1 zinc ion.</text>
</comment>
<proteinExistence type="inferred from homology"/>
<evidence type="ECO:0000256" key="4">
    <source>
        <dbReference type="ARBA" id="ARBA00022759"/>
    </source>
</evidence>
<dbReference type="GO" id="GO:0004521">
    <property type="term" value="F:RNA endonuclease activity"/>
    <property type="evidence" value="ECO:0007669"/>
    <property type="project" value="UniProtKB-UniRule"/>
</dbReference>
<evidence type="ECO:0000313" key="8">
    <source>
        <dbReference type="EMBL" id="EGF12037.1"/>
    </source>
</evidence>
<feature type="binding site" evidence="7">
    <location>
        <position position="128"/>
    </location>
    <ligand>
        <name>Zn(2+)</name>
        <dbReference type="ChEBI" id="CHEBI:29105"/>
        <note>catalytic</note>
    </ligand>
</feature>
<dbReference type="NCBIfam" id="TIGR00043">
    <property type="entry name" value="rRNA maturation RNase YbeY"/>
    <property type="match status" value="1"/>
</dbReference>
<dbReference type="EC" id="3.1.-.-" evidence="7"/>
<comment type="caution">
    <text evidence="8">The sequence shown here is derived from an EMBL/GenBank/DDBJ whole genome shotgun (WGS) entry which is preliminary data.</text>
</comment>
<dbReference type="AlphaFoldDB" id="F2B969"/>
<protein>
    <recommendedName>
        <fullName evidence="7">Endoribonuclease YbeY</fullName>
        <ecNumber evidence="7">3.1.-.-</ecNumber>
    </recommendedName>
</protein>
<comment type="subcellular location">
    <subcellularLocation>
        <location evidence="7">Cytoplasm</location>
    </subcellularLocation>
</comment>
<dbReference type="GO" id="GO:0004222">
    <property type="term" value="F:metalloendopeptidase activity"/>
    <property type="evidence" value="ECO:0007669"/>
    <property type="project" value="InterPro"/>
</dbReference>
<dbReference type="GO" id="GO:0008270">
    <property type="term" value="F:zinc ion binding"/>
    <property type="evidence" value="ECO:0007669"/>
    <property type="project" value="UniProtKB-UniRule"/>
</dbReference>
<name>F2B969_9NEIS</name>
<evidence type="ECO:0000256" key="3">
    <source>
        <dbReference type="ARBA" id="ARBA00022723"/>
    </source>
</evidence>
<dbReference type="GO" id="GO:0005737">
    <property type="term" value="C:cytoplasm"/>
    <property type="evidence" value="ECO:0007669"/>
    <property type="project" value="UniProtKB-SubCell"/>
</dbReference>
<comment type="similarity">
    <text evidence="1 7">Belongs to the endoribonuclease YbeY family.</text>
</comment>
<dbReference type="RefSeq" id="WP_007341257.1">
    <property type="nucleotide sequence ID" value="NZ_GL878494.1"/>
</dbReference>
<dbReference type="Proteomes" id="UP000004105">
    <property type="component" value="Unassembled WGS sequence"/>
</dbReference>
<dbReference type="PANTHER" id="PTHR46986:SF1">
    <property type="entry name" value="ENDORIBONUCLEASE YBEY, CHLOROPLASTIC"/>
    <property type="match status" value="1"/>
</dbReference>
<feature type="binding site" evidence="7">
    <location>
        <position position="132"/>
    </location>
    <ligand>
        <name>Zn(2+)</name>
        <dbReference type="ChEBI" id="CHEBI:29105"/>
        <note>catalytic</note>
    </ligand>
</feature>
<dbReference type="HAMAP" id="MF_00009">
    <property type="entry name" value="Endoribonucl_YbeY"/>
    <property type="match status" value="1"/>
</dbReference>
<sequence>MKRAKRHPFQKILRQRLDLHFDNQSSAQAPAENQFRLWIWQAVKRHYRRAEISLILLDEPAARACNRDYRGKDYATNVLSFALDEGETCAPLSDGLHGDLVICPQIVLKEAAEQGKTPEQHYAHLTIHGTLHLMGYDHIEDTEAEEMETLETELLNQLAYPDPYK</sequence>
<keyword evidence="6 7" id="KW-0862">Zinc</keyword>
<organism evidence="8 9">
    <name type="scientific">Neisseria bacilliformis ATCC BAA-1200</name>
    <dbReference type="NCBI Taxonomy" id="888742"/>
    <lineage>
        <taxon>Bacteria</taxon>
        <taxon>Pseudomonadati</taxon>
        <taxon>Pseudomonadota</taxon>
        <taxon>Betaproteobacteria</taxon>
        <taxon>Neisseriales</taxon>
        <taxon>Neisseriaceae</taxon>
        <taxon>Neisseria</taxon>
    </lineage>
</organism>
<dbReference type="InterPro" id="IPR002036">
    <property type="entry name" value="YbeY"/>
</dbReference>